<reference evidence="1" key="1">
    <citation type="submission" date="2021-01" db="EMBL/GenBank/DDBJ databases">
        <authorList>
            <consortium name="Genoscope - CEA"/>
            <person name="William W."/>
        </authorList>
    </citation>
    <scope>NUCLEOTIDE SEQUENCE</scope>
</reference>
<name>A0A8S1TU75_9CILI</name>
<dbReference type="EMBL" id="CAJJDO010000028">
    <property type="protein sequence ID" value="CAD8156225.1"/>
    <property type="molecule type" value="Genomic_DNA"/>
</dbReference>
<dbReference type="AlphaFoldDB" id="A0A8S1TU75"/>
<organism evidence="1 2">
    <name type="scientific">Paramecium pentaurelia</name>
    <dbReference type="NCBI Taxonomy" id="43138"/>
    <lineage>
        <taxon>Eukaryota</taxon>
        <taxon>Sar</taxon>
        <taxon>Alveolata</taxon>
        <taxon>Ciliophora</taxon>
        <taxon>Intramacronucleata</taxon>
        <taxon>Oligohymenophorea</taxon>
        <taxon>Peniculida</taxon>
        <taxon>Parameciidae</taxon>
        <taxon>Paramecium</taxon>
    </lineage>
</organism>
<proteinExistence type="predicted"/>
<comment type="caution">
    <text evidence="1">The sequence shown here is derived from an EMBL/GenBank/DDBJ whole genome shotgun (WGS) entry which is preliminary data.</text>
</comment>
<keyword evidence="2" id="KW-1185">Reference proteome</keyword>
<evidence type="ECO:0000313" key="1">
    <source>
        <dbReference type="EMBL" id="CAD8156225.1"/>
    </source>
</evidence>
<accession>A0A8S1TU75</accession>
<sequence>MEFKVYKKSKFILKNLYIQKQFDRDVVVLQFNLGASPMIYDHQKMLQKEKHETIQEINKQDFSPYSLHLINQEYLWSYGCINSQKQFEKESSLQENENMRIEKKQDDMIYEEEQQFKGDLKRNQNLQMTPMSASKRKLSGLQSPNFQQITSIERKVSGFYLDEQENNNELNQIAEQAFMKDQLVNQEKLKNLQGKERQVIYLIFQMK</sequence>
<gene>
    <name evidence="1" type="ORF">PPENT_87.1.T0280205</name>
</gene>
<dbReference type="Proteomes" id="UP000689195">
    <property type="component" value="Unassembled WGS sequence"/>
</dbReference>
<protein>
    <submittedName>
        <fullName evidence="1">Uncharacterized protein</fullName>
    </submittedName>
</protein>
<evidence type="ECO:0000313" key="2">
    <source>
        <dbReference type="Proteomes" id="UP000689195"/>
    </source>
</evidence>